<evidence type="ECO:0000256" key="4">
    <source>
        <dbReference type="ARBA" id="ARBA00022670"/>
    </source>
</evidence>
<keyword evidence="4 14" id="KW-0645">Protease</keyword>
<dbReference type="PANTHER" id="PTHR39188:SF3">
    <property type="entry name" value="STAGE IV SPORULATION PROTEIN FB"/>
    <property type="match status" value="1"/>
</dbReference>
<name>A0A1H6AHA6_9BACT</name>
<evidence type="ECO:0000256" key="10">
    <source>
        <dbReference type="ARBA" id="ARBA00023049"/>
    </source>
</evidence>
<dbReference type="Proteomes" id="UP000236728">
    <property type="component" value="Unassembled WGS sequence"/>
</dbReference>
<keyword evidence="15" id="KW-1185">Reference proteome</keyword>
<feature type="transmembrane region" description="Helical" evidence="12">
    <location>
        <begin position="333"/>
        <end position="353"/>
    </location>
</feature>
<keyword evidence="9 12" id="KW-1133">Transmembrane helix</keyword>
<dbReference type="EMBL" id="FNVA01000005">
    <property type="protein sequence ID" value="SEG47772.1"/>
    <property type="molecule type" value="Genomic_DNA"/>
</dbReference>
<evidence type="ECO:0000256" key="7">
    <source>
        <dbReference type="ARBA" id="ARBA00022801"/>
    </source>
</evidence>
<organism evidence="14 15">
    <name type="scientific">Bryocella elongata</name>
    <dbReference type="NCBI Taxonomy" id="863522"/>
    <lineage>
        <taxon>Bacteria</taxon>
        <taxon>Pseudomonadati</taxon>
        <taxon>Acidobacteriota</taxon>
        <taxon>Terriglobia</taxon>
        <taxon>Terriglobales</taxon>
        <taxon>Acidobacteriaceae</taxon>
        <taxon>Bryocella</taxon>
    </lineage>
</organism>
<keyword evidence="7" id="KW-0378">Hydrolase</keyword>
<dbReference type="AlphaFoldDB" id="A0A1H6AHA6"/>
<proteinExistence type="inferred from homology"/>
<gene>
    <name evidence="14" type="ORF">SAMN05421819_3148</name>
</gene>
<feature type="transmembrane region" description="Helical" evidence="12">
    <location>
        <begin position="240"/>
        <end position="265"/>
    </location>
</feature>
<feature type="domain" description="Peptidase M50" evidence="13">
    <location>
        <begin position="154"/>
        <end position="232"/>
    </location>
</feature>
<evidence type="ECO:0000256" key="3">
    <source>
        <dbReference type="ARBA" id="ARBA00007931"/>
    </source>
</evidence>
<dbReference type="GO" id="GO:0006508">
    <property type="term" value="P:proteolysis"/>
    <property type="evidence" value="ECO:0007669"/>
    <property type="project" value="UniProtKB-KW"/>
</dbReference>
<reference evidence="14 15" key="1">
    <citation type="submission" date="2016-10" db="EMBL/GenBank/DDBJ databases">
        <authorList>
            <person name="de Groot N.N."/>
        </authorList>
    </citation>
    <scope>NUCLEOTIDE SEQUENCE [LARGE SCALE GENOMIC DNA]</scope>
    <source>
        <strain evidence="14 15">DSM 22489</strain>
    </source>
</reference>
<feature type="transmembrane region" description="Helical" evidence="12">
    <location>
        <begin position="140"/>
        <end position="165"/>
    </location>
</feature>
<evidence type="ECO:0000256" key="2">
    <source>
        <dbReference type="ARBA" id="ARBA00004141"/>
    </source>
</evidence>
<evidence type="ECO:0000313" key="14">
    <source>
        <dbReference type="EMBL" id="SEG47772.1"/>
    </source>
</evidence>
<evidence type="ECO:0000259" key="13">
    <source>
        <dbReference type="Pfam" id="PF02163"/>
    </source>
</evidence>
<accession>A0A1H6AHA6</accession>
<dbReference type="GO" id="GO:0046872">
    <property type="term" value="F:metal ion binding"/>
    <property type="evidence" value="ECO:0007669"/>
    <property type="project" value="UniProtKB-KW"/>
</dbReference>
<keyword evidence="10" id="KW-0482">Metalloprotease</keyword>
<evidence type="ECO:0000256" key="5">
    <source>
        <dbReference type="ARBA" id="ARBA00022692"/>
    </source>
</evidence>
<comment type="similarity">
    <text evidence="3">Belongs to the peptidase M50B family.</text>
</comment>
<keyword evidence="6" id="KW-0479">Metal-binding</keyword>
<comment type="subcellular location">
    <subcellularLocation>
        <location evidence="2">Membrane</location>
        <topology evidence="2">Multi-pass membrane protein</topology>
    </subcellularLocation>
</comment>
<comment type="cofactor">
    <cofactor evidence="1">
        <name>Zn(2+)</name>
        <dbReference type="ChEBI" id="CHEBI:29105"/>
    </cofactor>
</comment>
<evidence type="ECO:0000256" key="1">
    <source>
        <dbReference type="ARBA" id="ARBA00001947"/>
    </source>
</evidence>
<feature type="transmembrane region" description="Helical" evidence="12">
    <location>
        <begin position="303"/>
        <end position="321"/>
    </location>
</feature>
<evidence type="ECO:0000256" key="8">
    <source>
        <dbReference type="ARBA" id="ARBA00022833"/>
    </source>
</evidence>
<keyword evidence="11 12" id="KW-0472">Membrane</keyword>
<protein>
    <submittedName>
        <fullName evidence="14">Zn-dependent protease (Includes SpoIVFB)</fullName>
    </submittedName>
</protein>
<feature type="transmembrane region" description="Helical" evidence="12">
    <location>
        <begin position="206"/>
        <end position="228"/>
    </location>
</feature>
<keyword evidence="8" id="KW-0862">Zinc</keyword>
<dbReference type="Pfam" id="PF02163">
    <property type="entry name" value="Peptidase_M50"/>
    <property type="match status" value="1"/>
</dbReference>
<dbReference type="GO" id="GO:0008237">
    <property type="term" value="F:metallopeptidase activity"/>
    <property type="evidence" value="ECO:0007669"/>
    <property type="project" value="UniProtKB-KW"/>
</dbReference>
<dbReference type="PANTHER" id="PTHR39188">
    <property type="entry name" value="MEMBRANE-ASSOCIATED ZINC METALLOPROTEASE M50B"/>
    <property type="match status" value="1"/>
</dbReference>
<keyword evidence="5 12" id="KW-0812">Transmembrane</keyword>
<dbReference type="GO" id="GO:0016020">
    <property type="term" value="C:membrane"/>
    <property type="evidence" value="ECO:0007669"/>
    <property type="project" value="UniProtKB-SubCell"/>
</dbReference>
<evidence type="ECO:0000256" key="11">
    <source>
        <dbReference type="ARBA" id="ARBA00023136"/>
    </source>
</evidence>
<evidence type="ECO:0000313" key="15">
    <source>
        <dbReference type="Proteomes" id="UP000236728"/>
    </source>
</evidence>
<feature type="transmembrane region" description="Helical" evidence="12">
    <location>
        <begin position="114"/>
        <end position="134"/>
    </location>
</feature>
<evidence type="ECO:0000256" key="9">
    <source>
        <dbReference type="ARBA" id="ARBA00022989"/>
    </source>
</evidence>
<dbReference type="InterPro" id="IPR008915">
    <property type="entry name" value="Peptidase_M50"/>
</dbReference>
<evidence type="ECO:0000256" key="12">
    <source>
        <dbReference type="SAM" id="Phobius"/>
    </source>
</evidence>
<evidence type="ECO:0000256" key="6">
    <source>
        <dbReference type="ARBA" id="ARBA00022723"/>
    </source>
</evidence>
<sequence>MMSTTVAGNENVAPEVIHSCPSCSHWLPDGTLTCPDCQTLTYGAHLSQVAAQAQQLEQEQKWAEARARWKETLPWLPEDTRQAASIREHIVQIDRRLAAQEDQKARWTKRLGPFAPIALFLIKAKSWLFLLFKAKFLLSFLAYFGIYWALFGWAFALALVLTVTLHEMGHYIAVKRRGLPVDLPVFLPGFGAYVRWYASGVSREDLGIIALAGPMMGLAVALIAYGIFVVMPSHPPFFHLMAYLGAWINLLNLFPVAFIVAFDGAQATIALTRMQRILVAATCLLFFGLTVSMNIDANPMGPNTHWIFLVLAVGMGWRALGRDVAEEGTPSRIFVIFQVLIIALGALLMRSQVPGM</sequence>
<dbReference type="RefSeq" id="WP_235011629.1">
    <property type="nucleotide sequence ID" value="NZ_FNVA01000005.1"/>
</dbReference>
<feature type="transmembrane region" description="Helical" evidence="12">
    <location>
        <begin position="277"/>
        <end position="297"/>
    </location>
</feature>